<comment type="caution">
    <text evidence="1">The sequence shown here is derived from an EMBL/GenBank/DDBJ whole genome shotgun (WGS) entry which is preliminary data.</text>
</comment>
<evidence type="ECO:0000313" key="1">
    <source>
        <dbReference type="EMBL" id="MEJ2862824.1"/>
    </source>
</evidence>
<dbReference type="Proteomes" id="UP001369736">
    <property type="component" value="Unassembled WGS sequence"/>
</dbReference>
<dbReference type="RefSeq" id="WP_337704193.1">
    <property type="nucleotide sequence ID" value="NZ_JBBEGM010000006.1"/>
</dbReference>
<protein>
    <submittedName>
        <fullName evidence="1">Uncharacterized protein</fullName>
    </submittedName>
</protein>
<dbReference type="EMBL" id="JBBEGM010000006">
    <property type="protein sequence ID" value="MEJ2862824.1"/>
    <property type="molecule type" value="Genomic_DNA"/>
</dbReference>
<proteinExistence type="predicted"/>
<name>A0ABU8M667_9PSEU</name>
<keyword evidence="2" id="KW-1185">Reference proteome</keyword>
<sequence>MNFGRRVARAIGIATVVVVALLATLVMGSPVHADPLPGYDLDPVVLEQRMDDCIAGAVDDKFLLAGWINISTGEQRRWYCSSLKHMYLRAAGGSVHDPFVDVASFMRCADRTVSHGFPRPGDPGNTQLIYQYMGTARRAVVVVNDDTGDVVTIFTTPADDWTTCARWAP</sequence>
<gene>
    <name evidence="1" type="ORF">WCD58_16755</name>
</gene>
<organism evidence="1 2">
    <name type="scientific">Actinomycetospora flava</name>
    <dbReference type="NCBI Taxonomy" id="3129232"/>
    <lineage>
        <taxon>Bacteria</taxon>
        <taxon>Bacillati</taxon>
        <taxon>Actinomycetota</taxon>
        <taxon>Actinomycetes</taxon>
        <taxon>Pseudonocardiales</taxon>
        <taxon>Pseudonocardiaceae</taxon>
        <taxon>Actinomycetospora</taxon>
    </lineage>
</organism>
<evidence type="ECO:0000313" key="2">
    <source>
        <dbReference type="Proteomes" id="UP001369736"/>
    </source>
</evidence>
<reference evidence="1 2" key="1">
    <citation type="submission" date="2024-03" db="EMBL/GenBank/DDBJ databases">
        <title>Actinomycetospora sp. OC33-EN07, a novel actinomycete isolated from wild orchid (Aerides multiflora).</title>
        <authorList>
            <person name="Suriyachadkun C."/>
        </authorList>
    </citation>
    <scope>NUCLEOTIDE SEQUENCE [LARGE SCALE GENOMIC DNA]</scope>
    <source>
        <strain evidence="1 2">OC33-EN07</strain>
    </source>
</reference>
<accession>A0ABU8M667</accession>